<keyword evidence="3" id="KW-0808">Transferase</keyword>
<evidence type="ECO:0000313" key="4">
    <source>
        <dbReference type="Proteomes" id="UP000001505"/>
    </source>
</evidence>
<dbReference type="GO" id="GO:0004631">
    <property type="term" value="F:phosphomevalonate kinase activity"/>
    <property type="evidence" value="ECO:0007669"/>
    <property type="project" value="UniProtKB-EC"/>
</dbReference>
<reference evidence="3 4" key="1">
    <citation type="journal article" date="2010" name="PLoS ONE">
        <title>The Waddlia genome: a window into chlamydial biology.</title>
        <authorList>
            <person name="Bertelli C."/>
            <person name="Collyn F."/>
            <person name="Croxatto A."/>
            <person name="Ruckert C."/>
            <person name="Polkinghorne A."/>
            <person name="Kebbi-Beghdadi C."/>
            <person name="Goesmann A."/>
            <person name="Vaughan L."/>
            <person name="Greub G."/>
        </authorList>
    </citation>
    <scope>NUCLEOTIDE SEQUENCE [LARGE SCALE GENOMIC DNA]</scope>
    <source>
        <strain evidence="4">ATCC VR-1470 / WSU 86-1044</strain>
    </source>
</reference>
<dbReference type="InterPro" id="IPR014721">
    <property type="entry name" value="Ribsml_uS5_D2-typ_fold_subgr"/>
</dbReference>
<keyword evidence="1 3" id="KW-0418">Kinase</keyword>
<dbReference type="Gene3D" id="3.30.230.10">
    <property type="match status" value="1"/>
</dbReference>
<dbReference type="RefSeq" id="WP_013182189.1">
    <property type="nucleotide sequence ID" value="NC_014225.1"/>
</dbReference>
<name>D6YWG5_WADCW</name>
<dbReference type="EC" id="2.7.4.2" evidence="3"/>
<feature type="domain" description="GHMP kinase N-terminal" evidence="2">
    <location>
        <begin position="78"/>
        <end position="152"/>
    </location>
</feature>
<dbReference type="SUPFAM" id="SSF54211">
    <property type="entry name" value="Ribosomal protein S5 domain 2-like"/>
    <property type="match status" value="1"/>
</dbReference>
<gene>
    <name evidence="3" type="primary">mvaK2</name>
    <name evidence="3" type="ordered locus">wcw_1119</name>
</gene>
<dbReference type="STRING" id="716544.wcw_1119"/>
<dbReference type="HOGENOM" id="CLU_890454_0_0_0"/>
<dbReference type="OrthoDB" id="370979at2"/>
<dbReference type="Proteomes" id="UP000001505">
    <property type="component" value="Chromosome"/>
</dbReference>
<dbReference type="InterPro" id="IPR006204">
    <property type="entry name" value="GHMP_kinase_N_dom"/>
</dbReference>
<evidence type="ECO:0000256" key="1">
    <source>
        <dbReference type="ARBA" id="ARBA00022777"/>
    </source>
</evidence>
<evidence type="ECO:0000259" key="2">
    <source>
        <dbReference type="Pfam" id="PF00288"/>
    </source>
</evidence>
<dbReference type="eggNOG" id="COG1577">
    <property type="taxonomic scope" value="Bacteria"/>
</dbReference>
<evidence type="ECO:0000313" key="3">
    <source>
        <dbReference type="EMBL" id="ADI38476.1"/>
    </source>
</evidence>
<dbReference type="Pfam" id="PF00288">
    <property type="entry name" value="GHMP_kinases_N"/>
    <property type="match status" value="1"/>
</dbReference>
<protein>
    <submittedName>
        <fullName evidence="3">Putative phosphomevalonate kinase</fullName>
        <ecNumber evidence="3">2.7.4.2</ecNumber>
    </submittedName>
</protein>
<organism evidence="3 4">
    <name type="scientific">Waddlia chondrophila (strain ATCC VR-1470 / WSU 86-1044)</name>
    <dbReference type="NCBI Taxonomy" id="716544"/>
    <lineage>
        <taxon>Bacteria</taxon>
        <taxon>Pseudomonadati</taxon>
        <taxon>Chlamydiota</taxon>
        <taxon>Chlamydiia</taxon>
        <taxon>Parachlamydiales</taxon>
        <taxon>Waddliaceae</taxon>
        <taxon>Waddlia</taxon>
    </lineage>
</organism>
<dbReference type="AlphaFoldDB" id="D6YWG5"/>
<sequence length="283" mass="31432">MRITVPGNMLLFGEYAITYPDGLGIAAATKEKLIIDILPASQLTISGEYGNETYRWTKGDPFPSRLIEHIVSTLNLSPSLHIHLDARQFYYPDGTKKGYGSSAAVTIGLLSALLEGQIGSIDQLAWHALQLHRSFQGGRGSGYDIYASCLGGVGLFKNSNPPEWQPLNPDLYREIYLLRGAYSCDTRSVLKELKHFETAHPLQIKKYIKTSNALIQQLSLSLRLFHRASLLNRWINRHLAQKIQWEEISVKPLGAGGEIGAALTPMEHSKPLHISLEGVQCLQ</sequence>
<dbReference type="InterPro" id="IPR020568">
    <property type="entry name" value="Ribosomal_Su5_D2-typ_SF"/>
</dbReference>
<dbReference type="GO" id="GO:0005524">
    <property type="term" value="F:ATP binding"/>
    <property type="evidence" value="ECO:0007669"/>
    <property type="project" value="InterPro"/>
</dbReference>
<accession>D6YWG5</accession>
<proteinExistence type="predicted"/>
<dbReference type="EMBL" id="CP001928">
    <property type="protein sequence ID" value="ADI38476.1"/>
    <property type="molecule type" value="Genomic_DNA"/>
</dbReference>
<keyword evidence="4" id="KW-1185">Reference proteome</keyword>
<dbReference type="KEGG" id="wch:wcw_1119"/>